<keyword evidence="1" id="KW-0378">Hydrolase</keyword>
<dbReference type="GO" id="GO:0046872">
    <property type="term" value="F:metal ion binding"/>
    <property type="evidence" value="ECO:0007669"/>
    <property type="project" value="UniProtKB-UniRule"/>
</dbReference>
<dbReference type="PANTHER" id="PTHR10443">
    <property type="entry name" value="MICROSOMAL DIPEPTIDASE"/>
    <property type="match status" value="1"/>
</dbReference>
<evidence type="ECO:0000256" key="3">
    <source>
        <dbReference type="SAM" id="Phobius"/>
    </source>
</evidence>
<dbReference type="EMBL" id="ALBS01000324">
    <property type="protein sequence ID" value="EJT45514.1"/>
    <property type="molecule type" value="Genomic_DNA"/>
</dbReference>
<dbReference type="KEGG" id="tasa:A1Q1_05960"/>
<keyword evidence="3" id="KW-0472">Membrane</keyword>
<keyword evidence="3" id="KW-1133">Transmembrane helix</keyword>
<keyword evidence="1" id="KW-0482">Metalloprotease</keyword>
<keyword evidence="1" id="KW-0479">Metal-binding</keyword>
<dbReference type="InterPro" id="IPR008257">
    <property type="entry name" value="Pept_M19"/>
</dbReference>
<dbReference type="SUPFAM" id="SSF51556">
    <property type="entry name" value="Metallo-dependent hydrolases"/>
    <property type="match status" value="1"/>
</dbReference>
<keyword evidence="1" id="KW-0645">Protease</keyword>
<dbReference type="OrthoDB" id="445695at2759"/>
<feature type="transmembrane region" description="Helical" evidence="3">
    <location>
        <begin position="29"/>
        <end position="50"/>
    </location>
</feature>
<dbReference type="Gene3D" id="3.20.20.140">
    <property type="entry name" value="Metal-dependent hydrolases"/>
    <property type="match status" value="3"/>
</dbReference>
<feature type="region of interest" description="Disordered" evidence="2">
    <location>
        <begin position="1"/>
        <end position="20"/>
    </location>
</feature>
<dbReference type="HOGENOM" id="CLU_031404_4_2_1"/>
<dbReference type="AlphaFoldDB" id="J6EMJ8"/>
<name>J6EMJ8_TRIAS</name>
<comment type="caution">
    <text evidence="4">The sequence shown here is derived from an EMBL/GenBank/DDBJ whole genome shotgun (WGS) entry which is preliminary data.</text>
</comment>
<keyword evidence="1" id="KW-0224">Dipeptidase</keyword>
<evidence type="ECO:0000313" key="4">
    <source>
        <dbReference type="EMBL" id="EJT45514.1"/>
    </source>
</evidence>
<organism evidence="4 5">
    <name type="scientific">Trichosporon asahii var. asahii (strain ATCC 90039 / CBS 2479 / JCM 2466 / KCTC 7840 / NBRC 103889/ NCYC 2677 / UAMH 7654)</name>
    <name type="common">Yeast</name>
    <dbReference type="NCBI Taxonomy" id="1186058"/>
    <lineage>
        <taxon>Eukaryota</taxon>
        <taxon>Fungi</taxon>
        <taxon>Dikarya</taxon>
        <taxon>Basidiomycota</taxon>
        <taxon>Agaricomycotina</taxon>
        <taxon>Tremellomycetes</taxon>
        <taxon>Trichosporonales</taxon>
        <taxon>Trichosporonaceae</taxon>
        <taxon>Trichosporon</taxon>
    </lineage>
</organism>
<protein>
    <recommendedName>
        <fullName evidence="1">Dipeptidase</fullName>
        <ecNumber evidence="1">3.4.13.19</ecNumber>
    </recommendedName>
</protein>
<dbReference type="Pfam" id="PF01244">
    <property type="entry name" value="Peptidase_M19"/>
    <property type="match status" value="2"/>
</dbReference>
<dbReference type="GeneID" id="25989472"/>
<evidence type="ECO:0000313" key="5">
    <source>
        <dbReference type="Proteomes" id="UP000002748"/>
    </source>
</evidence>
<proteinExistence type="inferred from homology"/>
<comment type="cofactor">
    <cofactor evidence="1">
        <name>Zn(2+)</name>
        <dbReference type="ChEBI" id="CHEBI:29105"/>
    </cofactor>
</comment>
<dbReference type="RefSeq" id="XP_014176644.1">
    <property type="nucleotide sequence ID" value="XM_014321169.1"/>
</dbReference>
<dbReference type="GO" id="GO:0006508">
    <property type="term" value="P:proteolysis"/>
    <property type="evidence" value="ECO:0007669"/>
    <property type="project" value="UniProtKB-KW"/>
</dbReference>
<accession>J6EMJ8</accession>
<dbReference type="Proteomes" id="UP000002748">
    <property type="component" value="Unassembled WGS sequence"/>
</dbReference>
<dbReference type="PROSITE" id="PS51365">
    <property type="entry name" value="RENAL_DIPEPTIDASE_2"/>
    <property type="match status" value="1"/>
</dbReference>
<reference evidence="4 5" key="1">
    <citation type="journal article" date="2012" name="Eukaryot. Cell">
        <title>Draft genome sequence of CBS 2479, the standard type strain of Trichosporon asahii.</title>
        <authorList>
            <person name="Yang R.Y."/>
            <person name="Li H.T."/>
            <person name="Zhu H."/>
            <person name="Zhou G.P."/>
            <person name="Wang M."/>
            <person name="Wang L."/>
        </authorList>
    </citation>
    <scope>NUCLEOTIDE SEQUENCE [LARGE SCALE GENOMIC DNA]</scope>
    <source>
        <strain evidence="5">ATCC 90039 / CBS 2479 / JCM 2466 / KCTC 7840 / NCYC 2677 / UAMH 7654</strain>
    </source>
</reference>
<gene>
    <name evidence="4" type="ORF">A1Q1_05960</name>
</gene>
<evidence type="ECO:0000256" key="1">
    <source>
        <dbReference type="RuleBase" id="RU341113"/>
    </source>
</evidence>
<evidence type="ECO:0000256" key="2">
    <source>
        <dbReference type="SAM" id="MobiDB-lite"/>
    </source>
</evidence>
<dbReference type="EC" id="3.4.13.19" evidence="1"/>
<keyword evidence="3" id="KW-0812">Transmembrane</keyword>
<dbReference type="InterPro" id="IPR032466">
    <property type="entry name" value="Metal_Hydrolase"/>
</dbReference>
<dbReference type="VEuPathDB" id="FungiDB:A1Q1_05960"/>
<sequence length="384" mass="42548">MPTAAQGASERTPILPANTQRPAPRRKRWVITILAPVVLVWATIGVLLFGKTEPKDPLEKAKAPVIDGHIDLPIFVREAYGNDINKFDMNAALPAHVDIPRIREGQLGGFFWSVFTECHDDGVDFLTPNNHVRGKLPNGRLKLTTDTLEQIDVARNLMNKYHDTFEFATTAAGAERAIKNGKVASFMGIEGAHQLGNSLAVLRPRCTIRYADTRLQQCLRRQWGHLRAAQAALARSFLIKEMNRLGMLIDLSHVSDETAQQAIALSKAPVMWSHSAARHFNNISRNVPDEILTKIGRGKHQLDGVVMVNVGIGSDYDGIEKGLEDVSKYPHLFAELIKRGWGRHDLAGLAGGNLLRVMSGAEDVARKLRRVGPNMATYNKRQDI</sequence>
<dbReference type="PANTHER" id="PTHR10443:SF12">
    <property type="entry name" value="DIPEPTIDASE"/>
    <property type="match status" value="1"/>
</dbReference>
<comment type="similarity">
    <text evidence="1">Belongs to the metallo-dependent hydrolases superfamily. Peptidase M19 family.</text>
</comment>
<comment type="catalytic activity">
    <reaction evidence="1">
        <text>an L-aminoacyl-L-amino acid + H2O = 2 an L-alpha-amino acid</text>
        <dbReference type="Rhea" id="RHEA:48940"/>
        <dbReference type="ChEBI" id="CHEBI:15377"/>
        <dbReference type="ChEBI" id="CHEBI:59869"/>
        <dbReference type="ChEBI" id="CHEBI:77460"/>
        <dbReference type="EC" id="3.4.13.19"/>
    </reaction>
</comment>
<keyword evidence="1" id="KW-0862">Zinc</keyword>
<dbReference type="GO" id="GO:0070573">
    <property type="term" value="F:metallodipeptidase activity"/>
    <property type="evidence" value="ECO:0007669"/>
    <property type="project" value="InterPro"/>
</dbReference>